<evidence type="ECO:0000313" key="9">
    <source>
        <dbReference type="Proteomes" id="UP000000851"/>
    </source>
</evidence>
<dbReference type="STRING" id="479433.Caci_1100"/>
<comment type="subcellular location">
    <subcellularLocation>
        <location evidence="1">Membrane</location>
        <topology evidence="1">Multi-pass membrane protein</topology>
    </subcellularLocation>
</comment>
<dbReference type="PANTHER" id="PTHR45724:SF13">
    <property type="entry name" value="AQUAPORIN NIP1-1-RELATED"/>
    <property type="match status" value="1"/>
</dbReference>
<dbReference type="RefSeq" id="WP_012785320.1">
    <property type="nucleotide sequence ID" value="NC_013131.1"/>
</dbReference>
<evidence type="ECO:0000256" key="3">
    <source>
        <dbReference type="ARBA" id="ARBA00022692"/>
    </source>
</evidence>
<dbReference type="Gene3D" id="1.20.1080.10">
    <property type="entry name" value="Glycerol uptake facilitator protein"/>
    <property type="match status" value="1"/>
</dbReference>
<dbReference type="PANTHER" id="PTHR45724">
    <property type="entry name" value="AQUAPORIN NIP2-1"/>
    <property type="match status" value="1"/>
</dbReference>
<accession>C7Q5S9</accession>
<dbReference type="PRINTS" id="PR00783">
    <property type="entry name" value="MINTRINSICP"/>
</dbReference>
<evidence type="ECO:0000256" key="1">
    <source>
        <dbReference type="ARBA" id="ARBA00004141"/>
    </source>
</evidence>
<feature type="transmembrane region" description="Helical" evidence="7">
    <location>
        <begin position="32"/>
        <end position="51"/>
    </location>
</feature>
<reference evidence="8 9" key="1">
    <citation type="journal article" date="2009" name="Stand. Genomic Sci.">
        <title>Complete genome sequence of Catenulispora acidiphila type strain (ID 139908).</title>
        <authorList>
            <person name="Copeland A."/>
            <person name="Lapidus A."/>
            <person name="Glavina Del Rio T."/>
            <person name="Nolan M."/>
            <person name="Lucas S."/>
            <person name="Chen F."/>
            <person name="Tice H."/>
            <person name="Cheng J.F."/>
            <person name="Bruce D."/>
            <person name="Goodwin L."/>
            <person name="Pitluck S."/>
            <person name="Mikhailova N."/>
            <person name="Pati A."/>
            <person name="Ivanova N."/>
            <person name="Mavromatis K."/>
            <person name="Chen A."/>
            <person name="Palaniappan K."/>
            <person name="Chain P."/>
            <person name="Land M."/>
            <person name="Hauser L."/>
            <person name="Chang Y.J."/>
            <person name="Jeffries C.D."/>
            <person name="Chertkov O."/>
            <person name="Brettin T."/>
            <person name="Detter J.C."/>
            <person name="Han C."/>
            <person name="Ali Z."/>
            <person name="Tindall B.J."/>
            <person name="Goker M."/>
            <person name="Bristow J."/>
            <person name="Eisen J.A."/>
            <person name="Markowitz V."/>
            <person name="Hugenholtz P."/>
            <person name="Kyrpides N.C."/>
            <person name="Klenk H.P."/>
        </authorList>
    </citation>
    <scope>NUCLEOTIDE SEQUENCE [LARGE SCALE GENOMIC DNA]</scope>
    <source>
        <strain evidence="9">DSM 44928 / JCM 14897 / NBRC 102108 / NRRL B-24433 / ID139908</strain>
    </source>
</reference>
<dbReference type="InterPro" id="IPR023271">
    <property type="entry name" value="Aquaporin-like"/>
</dbReference>
<evidence type="ECO:0000256" key="7">
    <source>
        <dbReference type="SAM" id="Phobius"/>
    </source>
</evidence>
<feature type="transmembrane region" description="Helical" evidence="7">
    <location>
        <begin position="180"/>
        <end position="198"/>
    </location>
</feature>
<keyword evidence="5 7" id="KW-0472">Membrane</keyword>
<dbReference type="AlphaFoldDB" id="C7Q5S9"/>
<feature type="transmembrane region" description="Helical" evidence="7">
    <location>
        <begin position="151"/>
        <end position="173"/>
    </location>
</feature>
<dbReference type="KEGG" id="cai:Caci_1100"/>
<name>C7Q5S9_CATAD</name>
<feature type="transmembrane region" description="Helical" evidence="7">
    <location>
        <begin position="63"/>
        <end position="82"/>
    </location>
</feature>
<feature type="transmembrane region" description="Helical" evidence="7">
    <location>
        <begin position="112"/>
        <end position="131"/>
    </location>
</feature>
<dbReference type="Proteomes" id="UP000000851">
    <property type="component" value="Chromosome"/>
</dbReference>
<evidence type="ECO:0000256" key="5">
    <source>
        <dbReference type="ARBA" id="ARBA00023136"/>
    </source>
</evidence>
<feature type="transmembrane region" description="Helical" evidence="7">
    <location>
        <begin position="229"/>
        <end position="250"/>
    </location>
</feature>
<organism evidence="8 9">
    <name type="scientific">Catenulispora acidiphila (strain DSM 44928 / JCM 14897 / NBRC 102108 / NRRL B-24433 / ID139908)</name>
    <dbReference type="NCBI Taxonomy" id="479433"/>
    <lineage>
        <taxon>Bacteria</taxon>
        <taxon>Bacillati</taxon>
        <taxon>Actinomycetota</taxon>
        <taxon>Actinomycetes</taxon>
        <taxon>Catenulisporales</taxon>
        <taxon>Catenulisporaceae</taxon>
        <taxon>Catenulispora</taxon>
    </lineage>
</organism>
<evidence type="ECO:0000313" key="8">
    <source>
        <dbReference type="EMBL" id="ACU70026.1"/>
    </source>
</evidence>
<dbReference type="HOGENOM" id="CLU_020019_3_2_11"/>
<keyword evidence="2 6" id="KW-0813">Transport</keyword>
<keyword evidence="4 7" id="KW-1133">Transmembrane helix</keyword>
<dbReference type="InterPro" id="IPR022357">
    <property type="entry name" value="MIP_CS"/>
</dbReference>
<sequence>MAENAENTANTANTANAETAGNTFPQKLLAELIGTAVLVFIGVGSVPATLILGGTAPFTMAELGMISFAFAMAVVAMVYTLGHVSGCQINPAVTLALAATGKLTWRDVPGYIAAQVAGATLGAWAIVGVLGHKAVDAGLGIASYGSGVGTGRAFLAEAIGTGILVFVVFGAAVDSRAQSSFAGLAIGLAVFAIIIPIAPATGASINPARTIGPMLMGQFYGTTVHWNQLWVYLSAEILAGVAAGFVYVALNARRAAAPIAPTAPSASSVAVPSEGVPA</sequence>
<dbReference type="InterPro" id="IPR034294">
    <property type="entry name" value="Aquaporin_transptr"/>
</dbReference>
<evidence type="ECO:0000256" key="2">
    <source>
        <dbReference type="ARBA" id="ARBA00022448"/>
    </source>
</evidence>
<dbReference type="Pfam" id="PF00230">
    <property type="entry name" value="MIP"/>
    <property type="match status" value="1"/>
</dbReference>
<gene>
    <name evidence="8" type="ordered locus">Caci_1100</name>
</gene>
<dbReference type="GO" id="GO:0015267">
    <property type="term" value="F:channel activity"/>
    <property type="evidence" value="ECO:0007669"/>
    <property type="project" value="InterPro"/>
</dbReference>
<protein>
    <submittedName>
        <fullName evidence="8">Major intrinsic protein</fullName>
    </submittedName>
</protein>
<dbReference type="eggNOG" id="COG0580">
    <property type="taxonomic scope" value="Bacteria"/>
</dbReference>
<comment type="similarity">
    <text evidence="6">Belongs to the MIP/aquaporin (TC 1.A.8) family.</text>
</comment>
<dbReference type="OrthoDB" id="9807293at2"/>
<dbReference type="PROSITE" id="PS00221">
    <property type="entry name" value="MIP"/>
    <property type="match status" value="1"/>
</dbReference>
<keyword evidence="9" id="KW-1185">Reference proteome</keyword>
<evidence type="ECO:0000256" key="6">
    <source>
        <dbReference type="RuleBase" id="RU000477"/>
    </source>
</evidence>
<dbReference type="InterPro" id="IPR000425">
    <property type="entry name" value="MIP"/>
</dbReference>
<proteinExistence type="inferred from homology"/>
<dbReference type="GO" id="GO:0016020">
    <property type="term" value="C:membrane"/>
    <property type="evidence" value="ECO:0007669"/>
    <property type="project" value="UniProtKB-SubCell"/>
</dbReference>
<evidence type="ECO:0000256" key="4">
    <source>
        <dbReference type="ARBA" id="ARBA00022989"/>
    </source>
</evidence>
<keyword evidence="3 6" id="KW-0812">Transmembrane</keyword>
<dbReference type="InParanoid" id="C7Q5S9"/>
<dbReference type="EMBL" id="CP001700">
    <property type="protein sequence ID" value="ACU70026.1"/>
    <property type="molecule type" value="Genomic_DNA"/>
</dbReference>
<dbReference type="SUPFAM" id="SSF81338">
    <property type="entry name" value="Aquaporin-like"/>
    <property type="match status" value="1"/>
</dbReference>